<evidence type="ECO:0000259" key="6">
    <source>
        <dbReference type="PROSITE" id="PS51007"/>
    </source>
</evidence>
<evidence type="ECO:0000313" key="8">
    <source>
        <dbReference type="Proteomes" id="UP000050360"/>
    </source>
</evidence>
<sequence>MNKRYIFGILVAILIVGGIVGLNAVGATSEETTVKQIDENQINENSQQIDDNEFSTDNRIMNVPGKMKEDPILANANSMLMEGRQIFRFDTFGDEAFWGDTLKIHQAIAGAANGGVGSGVSPKTALAVGLKVDVDALPGNLIKDLEKGKVDLDDPATTLALLKLNAVVGVKGSFDNNGKLSTVGITCAICHSTVDDSFAPGIGHRLDGWANHDLNVGAIVNLSPDLTPVADLLGVPEPTVRTVLNSWGPGKFDAELFLDGKAFNPQQVTDGVVTGTNVSGATLIPDAFGLAGYNQHTWTGAWGSVPYWNAFVANLEMHGKGVFYDPRLNDTARFPIAAANGFGNVRTDPDDDLITSKLPALQFYQLAIPSPVPEPGVDFDKEAAERGDELFSTKAQCNNCHVEPLWTEPGWNLHKPSEIGIDSFQADRAPDGVYKTMNLAGIFVRERGLFMKPENKGRFYHDGRFKTLLDVVDHYNTFFNLNLTAQEKGDLVEYVKSLSAGTVSTSNIIKNPGFEFGTASWIFYTNGTGTFTTGPPASEGSNSANIVLNSVGTNIQLYQKGISLEPNTRYRLSFSAYSTSGHDLSVNLIKHGSPYTNYGLSYRANLGTSWQSFTTEFDTTGFTGVVTDGRLMFWLAPFAKAGDKYYIDNVRLEKI</sequence>
<dbReference type="Gene3D" id="2.60.120.260">
    <property type="entry name" value="Galactose-binding domain-like"/>
    <property type="match status" value="1"/>
</dbReference>
<protein>
    <submittedName>
        <fullName evidence="7">Carbohydrate binding domain protein</fullName>
    </submittedName>
</protein>
<dbReference type="PANTHER" id="PTHR30600">
    <property type="entry name" value="CYTOCHROME C PEROXIDASE-RELATED"/>
    <property type="match status" value="1"/>
</dbReference>
<dbReference type="InterPro" id="IPR003305">
    <property type="entry name" value="CenC_carb-bd"/>
</dbReference>
<dbReference type="InterPro" id="IPR009056">
    <property type="entry name" value="Cyt_c-like_dom"/>
</dbReference>
<dbReference type="EMBL" id="LKCM01000262">
    <property type="protein sequence ID" value="KPQ42152.1"/>
    <property type="molecule type" value="Genomic_DNA"/>
</dbReference>
<dbReference type="SUPFAM" id="SSF46626">
    <property type="entry name" value="Cytochrome c"/>
    <property type="match status" value="1"/>
</dbReference>
<dbReference type="GO" id="GO:0004130">
    <property type="term" value="F:cytochrome-c peroxidase activity"/>
    <property type="evidence" value="ECO:0007669"/>
    <property type="project" value="TreeGrafter"/>
</dbReference>
<keyword evidence="3" id="KW-0378">Hydrolase</keyword>
<dbReference type="Pfam" id="PF02018">
    <property type="entry name" value="CBM_4_9"/>
    <property type="match status" value="1"/>
</dbReference>
<evidence type="ECO:0000313" key="7">
    <source>
        <dbReference type="EMBL" id="KPQ42152.1"/>
    </source>
</evidence>
<evidence type="ECO:0000256" key="3">
    <source>
        <dbReference type="ARBA" id="ARBA00022801"/>
    </source>
</evidence>
<dbReference type="GO" id="GO:0016798">
    <property type="term" value="F:hydrolase activity, acting on glycosyl bonds"/>
    <property type="evidence" value="ECO:0007669"/>
    <property type="project" value="InterPro"/>
</dbReference>
<name>A0A0P8C616_9EURY</name>
<evidence type="ECO:0000256" key="1">
    <source>
        <dbReference type="ARBA" id="ARBA00022617"/>
    </source>
</evidence>
<dbReference type="InterPro" id="IPR008979">
    <property type="entry name" value="Galactose-bd-like_sf"/>
</dbReference>
<accession>A0A0P8C616</accession>
<dbReference type="AlphaFoldDB" id="A0A0P8C616"/>
<evidence type="ECO:0000256" key="5">
    <source>
        <dbReference type="PROSITE-ProRule" id="PRU00433"/>
    </source>
</evidence>
<dbReference type="PATRIC" id="fig|1719120.3.peg.3567"/>
<evidence type="ECO:0000256" key="4">
    <source>
        <dbReference type="ARBA" id="ARBA00023004"/>
    </source>
</evidence>
<dbReference type="InterPro" id="IPR036909">
    <property type="entry name" value="Cyt_c-like_dom_sf"/>
</dbReference>
<comment type="caution">
    <text evidence="7">The sequence shown here is derived from an EMBL/GenBank/DDBJ whole genome shotgun (WGS) entry which is preliminary data.</text>
</comment>
<keyword evidence="1 5" id="KW-0349">Heme</keyword>
<reference evidence="7 8" key="1">
    <citation type="submission" date="2015-09" db="EMBL/GenBank/DDBJ databases">
        <title>A metagenomics-based metabolic model of nitrate-dependent anaerobic oxidation of methane by Methanoperedens-like archaea.</title>
        <authorList>
            <person name="Arshad A."/>
            <person name="Speth D.R."/>
            <person name="De Graaf R.M."/>
            <person name="Op Den Camp H.J."/>
            <person name="Jetten M.S."/>
            <person name="Welte C.U."/>
        </authorList>
    </citation>
    <scope>NUCLEOTIDE SEQUENCE [LARGE SCALE GENOMIC DNA]</scope>
</reference>
<dbReference type="InterPro" id="IPR051395">
    <property type="entry name" value="Cytochrome_c_Peroxidase/MauG"/>
</dbReference>
<dbReference type="SUPFAM" id="SSF49785">
    <property type="entry name" value="Galactose-binding domain-like"/>
    <property type="match status" value="1"/>
</dbReference>
<keyword evidence="2 5" id="KW-0479">Metal-binding</keyword>
<keyword evidence="4 5" id="KW-0408">Iron</keyword>
<dbReference type="GO" id="GO:0009055">
    <property type="term" value="F:electron transfer activity"/>
    <property type="evidence" value="ECO:0007669"/>
    <property type="project" value="InterPro"/>
</dbReference>
<organism evidence="7 8">
    <name type="scientific">Candidatus Methanoperedens nitratireducens</name>
    <dbReference type="NCBI Taxonomy" id="1392998"/>
    <lineage>
        <taxon>Archaea</taxon>
        <taxon>Methanobacteriati</taxon>
        <taxon>Methanobacteriota</taxon>
        <taxon>Stenosarchaea group</taxon>
        <taxon>Methanomicrobia</taxon>
        <taxon>Methanosarcinales</taxon>
        <taxon>ANME-2 cluster</taxon>
        <taxon>Candidatus Methanoperedentaceae</taxon>
        <taxon>Candidatus Methanoperedens</taxon>
    </lineage>
</organism>
<gene>
    <name evidence="7" type="ORF">MPEBLZ_03279</name>
</gene>
<evidence type="ECO:0000256" key="2">
    <source>
        <dbReference type="ARBA" id="ARBA00022723"/>
    </source>
</evidence>
<dbReference type="Gene3D" id="1.10.760.10">
    <property type="entry name" value="Cytochrome c-like domain"/>
    <property type="match status" value="1"/>
</dbReference>
<dbReference type="GO" id="GO:0046872">
    <property type="term" value="F:metal ion binding"/>
    <property type="evidence" value="ECO:0007669"/>
    <property type="project" value="UniProtKB-KW"/>
</dbReference>
<dbReference type="Proteomes" id="UP000050360">
    <property type="component" value="Unassembled WGS sequence"/>
</dbReference>
<proteinExistence type="predicted"/>
<dbReference type="GO" id="GO:0020037">
    <property type="term" value="F:heme binding"/>
    <property type="evidence" value="ECO:0007669"/>
    <property type="project" value="InterPro"/>
</dbReference>
<dbReference type="PROSITE" id="PS51007">
    <property type="entry name" value="CYTC"/>
    <property type="match status" value="1"/>
</dbReference>
<feature type="domain" description="Cytochrome c" evidence="6">
    <location>
        <begin position="382"/>
        <end position="499"/>
    </location>
</feature>